<reference evidence="1" key="2">
    <citation type="submission" date="2025-03" db="EMBL/GenBank/DDBJ databases">
        <authorList>
            <consortium name="ELIXIR-Norway"/>
            <consortium name="Elixir Norway"/>
        </authorList>
    </citation>
    <scope>NUCLEOTIDE SEQUENCE</scope>
</reference>
<evidence type="ECO:0000313" key="2">
    <source>
        <dbReference type="Proteomes" id="UP001162501"/>
    </source>
</evidence>
<gene>
    <name evidence="1" type="ORF">MRATA1EN22A_LOCUS20331</name>
</gene>
<organism evidence="1 2">
    <name type="scientific">Rangifer tarandus platyrhynchus</name>
    <name type="common">Svalbard reindeer</name>
    <dbReference type="NCBI Taxonomy" id="3082113"/>
    <lineage>
        <taxon>Eukaryota</taxon>
        <taxon>Metazoa</taxon>
        <taxon>Chordata</taxon>
        <taxon>Craniata</taxon>
        <taxon>Vertebrata</taxon>
        <taxon>Euteleostomi</taxon>
        <taxon>Mammalia</taxon>
        <taxon>Eutheria</taxon>
        <taxon>Laurasiatheria</taxon>
        <taxon>Artiodactyla</taxon>
        <taxon>Ruminantia</taxon>
        <taxon>Pecora</taxon>
        <taxon>Cervidae</taxon>
        <taxon>Odocoileinae</taxon>
        <taxon>Rangifer</taxon>
    </lineage>
</organism>
<dbReference type="EMBL" id="OX596114">
    <property type="protein sequence ID" value="CAN0466742.1"/>
    <property type="molecule type" value="Genomic_DNA"/>
</dbReference>
<dbReference type="Proteomes" id="UP001162501">
    <property type="component" value="Chromosome 30"/>
</dbReference>
<protein>
    <submittedName>
        <fullName evidence="1">Uncharacterized protein</fullName>
    </submittedName>
</protein>
<proteinExistence type="predicted"/>
<accession>A0AC59ZMW8</accession>
<reference evidence="1" key="1">
    <citation type="submission" date="2023-05" db="EMBL/GenBank/DDBJ databases">
        <authorList>
            <consortium name="ELIXIR-Norway"/>
        </authorList>
    </citation>
    <scope>NUCLEOTIDE SEQUENCE</scope>
</reference>
<evidence type="ECO:0000313" key="1">
    <source>
        <dbReference type="EMBL" id="CAN0466742.1"/>
    </source>
</evidence>
<sequence>MSSLCWGGLLVGEGRHIPSHGFLQSCVTPKLEQKGVDLEPEKRSWFCLHLMYVCVSETIEYLNISQHLHEIKKQNCKDDAVSVAVLSKLHFACWSLPHPCSSAGVHGWDARAMVSC</sequence>
<name>A0AC59ZMW8_RANTA</name>